<gene>
    <name evidence="1" type="ORF">Ccr32_gp074</name>
</gene>
<dbReference type="Proteomes" id="UP000222485">
    <property type="component" value="Genome"/>
</dbReference>
<name>A0A1V0EDJ7_9CAUD</name>
<evidence type="ECO:0000313" key="2">
    <source>
        <dbReference type="Proteomes" id="UP000222485"/>
    </source>
</evidence>
<proteinExistence type="predicted"/>
<dbReference type="EMBL" id="KY555146">
    <property type="protein sequence ID" value="ARB14993.1"/>
    <property type="molecule type" value="Genomic_DNA"/>
</dbReference>
<organism evidence="1 2">
    <name type="scientific">Caulobacter phage Ccr32</name>
    <dbReference type="NCBI Taxonomy" id="1959738"/>
    <lineage>
        <taxon>Viruses</taxon>
        <taxon>Duplodnaviria</taxon>
        <taxon>Heunggongvirae</taxon>
        <taxon>Uroviricota</taxon>
        <taxon>Caudoviricetes</taxon>
        <taxon>Jeanschmidtviridae</taxon>
        <taxon>Shapirovirus</taxon>
        <taxon>Shapirovirus cbk</taxon>
    </lineage>
</organism>
<evidence type="ECO:0000313" key="1">
    <source>
        <dbReference type="EMBL" id="ARB14993.1"/>
    </source>
</evidence>
<protein>
    <submittedName>
        <fullName evidence="1">Uncharacterized protein</fullName>
    </submittedName>
</protein>
<reference evidence="2" key="1">
    <citation type="journal article" date="2017" name="Curr. Microbiol.">
        <title>Genomic Diversity of Type B3 Bacteriophages of Caulobacter crescentus.</title>
        <authorList>
            <person name="Ash K.T."/>
            <person name="Drake K.M."/>
            <person name="Gibbs W.S."/>
            <person name="Ely B."/>
        </authorList>
    </citation>
    <scope>NUCLEOTIDE SEQUENCE [LARGE SCALE GENOMIC DNA]</scope>
</reference>
<sequence length="647" mass="66151">MARVWTARAGALVRSEAVLVSNLQQATEFVGEIAFDATLKPYSGQSSAIVAEFGLDGDSVWWPGYPVAFDPPFLIIGEFGLSLSKGASSIFPFEFDRGIDDKTSLVQALNDAGYTGGGGGTPFDDSFDIVLSDGDEDVSQGALDLTGLSVGESIVNLDVLLGKLIPPMPPAFPNGTLSISNTAGNDPRLASGFTDNIGSGLTAGTSVTRITAAGVSTFAFNDVGPGNDGVLQALLNGAVAATRTLTGADEGNYSGLVIADQKDYPTDRPGFWKSMDVSLNLLAVPVGVDKIRLNHTAAGQTNEAVFIRDTLTAVPTVSAGSVVQENAGTLAYSSGVPHYGTGATLTVGLSFNNLAGETYYGGTDPVTISGSNSIMSNKTLSYGAIGFTTPFARNTTAAQAITPQSVAIDGTNVHTSGVIQGTARNVNGASATVTLSSTVILVKRGTATGKLDELSIPVSGMGSTPNGLNATRVGLGAGDTPAGTPQSWDQTAALATHEAACVAGIIGHNTTNYATGYLPQGPNLSVGRTGAQYITLSFKRAARSTFRIALSGSYAGCWIKLPGVSTAQPNAPNGWWNAFQAYDGAGIPGEAGDPNAGCALGAVMNGASGTFQITFGTESSTNATNNEILVRLKFNSGQTLTALSFTN</sequence>
<accession>A0A1V0EDJ7</accession>